<keyword evidence="10" id="KW-0472">Membrane</keyword>
<dbReference type="PROSITE" id="PS50109">
    <property type="entry name" value="HIS_KIN"/>
    <property type="match status" value="1"/>
</dbReference>
<evidence type="ECO:0000256" key="10">
    <source>
        <dbReference type="SAM" id="Phobius"/>
    </source>
</evidence>
<dbReference type="OrthoDB" id="9804645at2"/>
<evidence type="ECO:0000313" key="13">
    <source>
        <dbReference type="Proteomes" id="UP000636949"/>
    </source>
</evidence>
<dbReference type="SUPFAM" id="SSF55874">
    <property type="entry name" value="ATPase domain of HSP90 chaperone/DNA topoisomerase II/histidine kinase"/>
    <property type="match status" value="1"/>
</dbReference>
<dbReference type="RefSeq" id="WP_117002290.1">
    <property type="nucleotide sequence ID" value="NZ_BMJS01000010.1"/>
</dbReference>
<comment type="caution">
    <text evidence="12">The sequence shown here is derived from an EMBL/GenBank/DDBJ whole genome shotgun (WGS) entry which is preliminary data.</text>
</comment>
<keyword evidence="10" id="KW-0812">Transmembrane</keyword>
<evidence type="ECO:0000256" key="8">
    <source>
        <dbReference type="ARBA" id="ARBA00022777"/>
    </source>
</evidence>
<accession>A0A8J2Z4I6</accession>
<keyword evidence="8 12" id="KW-0418">Kinase</keyword>
<protein>
    <recommendedName>
        <fullName evidence="3">histidine kinase</fullName>
        <ecNumber evidence="3">2.7.13.3</ecNumber>
    </recommendedName>
</protein>
<keyword evidence="6" id="KW-0808">Transferase</keyword>
<name>A0A8J2Z4I6_9GAMM</name>
<dbReference type="Proteomes" id="UP000636949">
    <property type="component" value="Unassembled WGS sequence"/>
</dbReference>
<comment type="catalytic activity">
    <reaction evidence="1">
        <text>ATP + protein L-histidine = ADP + protein N-phospho-L-histidine.</text>
        <dbReference type="EC" id="2.7.13.3"/>
    </reaction>
</comment>
<evidence type="ECO:0000256" key="5">
    <source>
        <dbReference type="ARBA" id="ARBA00022553"/>
    </source>
</evidence>
<reference evidence="12" key="2">
    <citation type="submission" date="2020-09" db="EMBL/GenBank/DDBJ databases">
        <authorList>
            <person name="Sun Q."/>
            <person name="Zhou Y."/>
        </authorList>
    </citation>
    <scope>NUCLEOTIDE SEQUENCE</scope>
    <source>
        <strain evidence="12">CGMCC 1.15758</strain>
    </source>
</reference>
<sequence>MNINLRKVIRSQKKAFHIGISCAFFLIFLQFITSSYYVYSGINFQRSAEIKNYDPTKQNGISTLSLFDLANIETNEDNYIHDRFAFYSTFPSCTQLGISQLLNKVEKPINKCESFLNSNGTWLNVVYYSKFQLNTPVSIVFGVVVSVLFLFILLFLIQIKWSIPFFEFQRFAQDMGLRLEATPIQMQHGIFAKETADTFNFMQDRINHVLTYQNKLLAMTCHDIRTPLARIQGRRLQDQSELSIKDQRDIHEINHMLDDLVLFSKENWLSGIQFEQTNVCDFFDELIAEYIENNKNVRLINQMDDDLELDLKRPAFKRAINNIINNGLKHGTEVMITLQTRLKESSKPSLIIDISDNGPGIPENEIHNIFTPFYTGSSKKKGNGLGLAITKEIIDIHQGKLKVSNATNGGLNVQIVI</sequence>
<dbReference type="InterPro" id="IPR036890">
    <property type="entry name" value="HATPase_C_sf"/>
</dbReference>
<dbReference type="GO" id="GO:0005524">
    <property type="term" value="F:ATP binding"/>
    <property type="evidence" value="ECO:0007669"/>
    <property type="project" value="UniProtKB-KW"/>
</dbReference>
<organism evidence="12 13">
    <name type="scientific">Cysteiniphilum litorale</name>
    <dbReference type="NCBI Taxonomy" id="2056700"/>
    <lineage>
        <taxon>Bacteria</taxon>
        <taxon>Pseudomonadati</taxon>
        <taxon>Pseudomonadota</taxon>
        <taxon>Gammaproteobacteria</taxon>
        <taxon>Thiotrichales</taxon>
        <taxon>Fastidiosibacteraceae</taxon>
        <taxon>Cysteiniphilum</taxon>
    </lineage>
</organism>
<dbReference type="CDD" id="cd00082">
    <property type="entry name" value="HisKA"/>
    <property type="match status" value="1"/>
</dbReference>
<dbReference type="SUPFAM" id="SSF47384">
    <property type="entry name" value="Homodimeric domain of signal transducing histidine kinase"/>
    <property type="match status" value="1"/>
</dbReference>
<reference evidence="12" key="1">
    <citation type="journal article" date="2014" name="Int. J. Syst. Evol. Microbiol.">
        <title>Complete genome sequence of Corynebacterium casei LMG S-19264T (=DSM 44701T), isolated from a smear-ripened cheese.</title>
        <authorList>
            <consortium name="US DOE Joint Genome Institute (JGI-PGF)"/>
            <person name="Walter F."/>
            <person name="Albersmeier A."/>
            <person name="Kalinowski J."/>
            <person name="Ruckert C."/>
        </authorList>
    </citation>
    <scope>NUCLEOTIDE SEQUENCE</scope>
    <source>
        <strain evidence="12">CGMCC 1.15758</strain>
    </source>
</reference>
<comment type="subcellular location">
    <subcellularLocation>
        <location evidence="2">Cell membrane</location>
        <topology evidence="2">Multi-pass membrane protein</topology>
    </subcellularLocation>
</comment>
<dbReference type="CDD" id="cd00075">
    <property type="entry name" value="HATPase"/>
    <property type="match status" value="1"/>
</dbReference>
<proteinExistence type="predicted"/>
<dbReference type="EC" id="2.7.13.3" evidence="3"/>
<evidence type="ECO:0000256" key="4">
    <source>
        <dbReference type="ARBA" id="ARBA00022475"/>
    </source>
</evidence>
<keyword evidence="4" id="KW-1003">Cell membrane</keyword>
<dbReference type="GO" id="GO:0005886">
    <property type="term" value="C:plasma membrane"/>
    <property type="evidence" value="ECO:0007669"/>
    <property type="project" value="UniProtKB-SubCell"/>
</dbReference>
<dbReference type="SMART" id="SM00387">
    <property type="entry name" value="HATPase_c"/>
    <property type="match status" value="1"/>
</dbReference>
<dbReference type="EMBL" id="BMJS01000010">
    <property type="protein sequence ID" value="GGF96382.1"/>
    <property type="molecule type" value="Genomic_DNA"/>
</dbReference>
<feature type="transmembrane region" description="Helical" evidence="10">
    <location>
        <begin position="137"/>
        <end position="157"/>
    </location>
</feature>
<evidence type="ECO:0000256" key="3">
    <source>
        <dbReference type="ARBA" id="ARBA00012438"/>
    </source>
</evidence>
<keyword evidence="9" id="KW-0067">ATP-binding</keyword>
<evidence type="ECO:0000256" key="1">
    <source>
        <dbReference type="ARBA" id="ARBA00000085"/>
    </source>
</evidence>
<evidence type="ECO:0000256" key="9">
    <source>
        <dbReference type="ARBA" id="ARBA00022840"/>
    </source>
</evidence>
<dbReference type="InterPro" id="IPR050980">
    <property type="entry name" value="2C_sensor_his_kinase"/>
</dbReference>
<dbReference type="InterPro" id="IPR003661">
    <property type="entry name" value="HisK_dim/P_dom"/>
</dbReference>
<dbReference type="PANTHER" id="PTHR44936">
    <property type="entry name" value="SENSOR PROTEIN CREC"/>
    <property type="match status" value="1"/>
</dbReference>
<dbReference type="AlphaFoldDB" id="A0A8J2Z4I6"/>
<dbReference type="InterPro" id="IPR005467">
    <property type="entry name" value="His_kinase_dom"/>
</dbReference>
<dbReference type="PANTHER" id="PTHR44936:SF10">
    <property type="entry name" value="SENSOR PROTEIN RSTB"/>
    <property type="match status" value="1"/>
</dbReference>
<dbReference type="InterPro" id="IPR003594">
    <property type="entry name" value="HATPase_dom"/>
</dbReference>
<dbReference type="PRINTS" id="PR00344">
    <property type="entry name" value="BCTRLSENSOR"/>
</dbReference>
<dbReference type="InterPro" id="IPR004358">
    <property type="entry name" value="Sig_transdc_His_kin-like_C"/>
</dbReference>
<keyword evidence="5" id="KW-0597">Phosphoprotein</keyword>
<dbReference type="GO" id="GO:0000155">
    <property type="term" value="F:phosphorelay sensor kinase activity"/>
    <property type="evidence" value="ECO:0007669"/>
    <property type="project" value="InterPro"/>
</dbReference>
<gene>
    <name evidence="12" type="primary">rstB</name>
    <name evidence="12" type="ORF">GCM10010995_12020</name>
</gene>
<dbReference type="Pfam" id="PF02518">
    <property type="entry name" value="HATPase_c"/>
    <property type="match status" value="1"/>
</dbReference>
<dbReference type="Gene3D" id="3.30.565.10">
    <property type="entry name" value="Histidine kinase-like ATPase, C-terminal domain"/>
    <property type="match status" value="1"/>
</dbReference>
<keyword evidence="10" id="KW-1133">Transmembrane helix</keyword>
<evidence type="ECO:0000313" key="12">
    <source>
        <dbReference type="EMBL" id="GGF96382.1"/>
    </source>
</evidence>
<dbReference type="InterPro" id="IPR036097">
    <property type="entry name" value="HisK_dim/P_sf"/>
</dbReference>
<evidence type="ECO:0000256" key="6">
    <source>
        <dbReference type="ARBA" id="ARBA00022679"/>
    </source>
</evidence>
<evidence type="ECO:0000256" key="7">
    <source>
        <dbReference type="ARBA" id="ARBA00022741"/>
    </source>
</evidence>
<keyword evidence="13" id="KW-1185">Reference proteome</keyword>
<evidence type="ECO:0000259" key="11">
    <source>
        <dbReference type="PROSITE" id="PS50109"/>
    </source>
</evidence>
<dbReference type="Gene3D" id="1.10.287.130">
    <property type="match status" value="1"/>
</dbReference>
<keyword evidence="7" id="KW-0547">Nucleotide-binding</keyword>
<feature type="transmembrane region" description="Helical" evidence="10">
    <location>
        <begin position="15"/>
        <end position="39"/>
    </location>
</feature>
<feature type="domain" description="Histidine kinase" evidence="11">
    <location>
        <begin position="219"/>
        <end position="417"/>
    </location>
</feature>
<evidence type="ECO:0000256" key="2">
    <source>
        <dbReference type="ARBA" id="ARBA00004651"/>
    </source>
</evidence>